<dbReference type="GO" id="GO:0000978">
    <property type="term" value="F:RNA polymerase II cis-regulatory region sequence-specific DNA binding"/>
    <property type="evidence" value="ECO:0007669"/>
    <property type="project" value="TreeGrafter"/>
</dbReference>
<feature type="region of interest" description="Disordered" evidence="3">
    <location>
        <begin position="243"/>
        <end position="273"/>
    </location>
</feature>
<dbReference type="Gene3D" id="1.10.10.10">
    <property type="entry name" value="Winged helix-like DNA-binding domain superfamily/Winged helix DNA-binding domain"/>
    <property type="match status" value="2"/>
</dbReference>
<evidence type="ECO:0000259" key="4">
    <source>
        <dbReference type="PROSITE" id="PS50039"/>
    </source>
</evidence>
<feature type="compositionally biased region" description="Pro residues" evidence="3">
    <location>
        <begin position="102"/>
        <end position="114"/>
    </location>
</feature>
<dbReference type="SUPFAM" id="SSF46785">
    <property type="entry name" value="Winged helix' DNA-binding domain"/>
    <property type="match status" value="1"/>
</dbReference>
<dbReference type="SMART" id="SM00339">
    <property type="entry name" value="FH"/>
    <property type="match status" value="1"/>
</dbReference>
<protein>
    <submittedName>
        <fullName evidence="6">Fork-head domain-containing protein</fullName>
    </submittedName>
</protein>
<keyword evidence="2" id="KW-0539">Nucleus</keyword>
<dbReference type="GO" id="GO:0005634">
    <property type="term" value="C:nucleus"/>
    <property type="evidence" value="ECO:0007669"/>
    <property type="project" value="UniProtKB-SubCell"/>
</dbReference>
<dbReference type="PANTHER" id="PTHR11829:SF343">
    <property type="entry name" value="FORK-HEAD DOMAIN-CONTAINING PROTEIN"/>
    <property type="match status" value="1"/>
</dbReference>
<dbReference type="InterPro" id="IPR036388">
    <property type="entry name" value="WH-like_DNA-bd_sf"/>
</dbReference>
<dbReference type="PROSITE" id="PS50039">
    <property type="entry name" value="FORK_HEAD_3"/>
    <property type="match status" value="1"/>
</dbReference>
<feature type="compositionally biased region" description="Low complexity" evidence="3">
    <location>
        <begin position="117"/>
        <end position="127"/>
    </location>
</feature>
<dbReference type="PANTHER" id="PTHR11829">
    <property type="entry name" value="FORKHEAD BOX PROTEIN"/>
    <property type="match status" value="1"/>
</dbReference>
<feature type="compositionally biased region" description="Low complexity" evidence="3">
    <location>
        <begin position="176"/>
        <end position="189"/>
    </location>
</feature>
<dbReference type="InterPro" id="IPR050211">
    <property type="entry name" value="FOX_domain-containing"/>
</dbReference>
<feature type="compositionally biased region" description="Low complexity" evidence="3">
    <location>
        <begin position="204"/>
        <end position="221"/>
    </location>
</feature>
<name>A0A1I8JRD9_9PLAT</name>
<dbReference type="GO" id="GO:0009653">
    <property type="term" value="P:anatomical structure morphogenesis"/>
    <property type="evidence" value="ECO:0007669"/>
    <property type="project" value="TreeGrafter"/>
</dbReference>
<dbReference type="Proteomes" id="UP000095280">
    <property type="component" value="Unplaced"/>
</dbReference>
<feature type="domain" description="Fork-head" evidence="4">
    <location>
        <begin position="1"/>
        <end position="64"/>
    </location>
</feature>
<sequence>MSILQSPERKLTLSGICEFIINRFPYYKRAIPREPGNPGKGNYWTLDPQSEDMFDNGSFLRRRKRYKRQTQPDLYFPLPPLCRLVYGSQFACRHVASAAAAPLPPPPPPPPPLACFPRGQRQQRQQQRPPLFTFASSFPAAAAASLGRPAAASAAAAASVANVESADSTSPRQASLPGLGPLLAGLPNHPLKPQPEPSQPASPEPASSTAAAGISTASSSAEAPERLSRFTIDSSSAAAAAAAPASAKTSSSSSSRRAPGASPDFRRLFPTPPPAAARLRISTRRSIWKPTIACCAAAPSCRHRLGFAELSSDKFSALPSQTVY</sequence>
<dbReference type="InterPro" id="IPR001766">
    <property type="entry name" value="Fork_head_dom"/>
</dbReference>
<evidence type="ECO:0000256" key="1">
    <source>
        <dbReference type="ARBA" id="ARBA00023125"/>
    </source>
</evidence>
<dbReference type="WBParaSite" id="snap_masked-unitig_42443-processed-gene-0.0-mRNA-1">
    <property type="protein sequence ID" value="snap_masked-unitig_42443-processed-gene-0.0-mRNA-1"/>
    <property type="gene ID" value="snap_masked-unitig_42443-processed-gene-0.0"/>
</dbReference>
<dbReference type="GO" id="GO:0030154">
    <property type="term" value="P:cell differentiation"/>
    <property type="evidence" value="ECO:0007669"/>
    <property type="project" value="TreeGrafter"/>
</dbReference>
<evidence type="ECO:0000313" key="6">
    <source>
        <dbReference type="WBParaSite" id="snap_masked-unitig_42443-processed-gene-0.0-mRNA-1"/>
    </source>
</evidence>
<comment type="subcellular location">
    <subcellularLocation>
        <location evidence="2">Nucleus</location>
    </subcellularLocation>
</comment>
<dbReference type="InterPro" id="IPR036390">
    <property type="entry name" value="WH_DNA-bd_sf"/>
</dbReference>
<keyword evidence="1 2" id="KW-0238">DNA-binding</keyword>
<evidence type="ECO:0000313" key="5">
    <source>
        <dbReference type="Proteomes" id="UP000095280"/>
    </source>
</evidence>
<evidence type="ECO:0000256" key="2">
    <source>
        <dbReference type="PROSITE-ProRule" id="PRU00089"/>
    </source>
</evidence>
<feature type="DNA-binding region" description="Fork-head" evidence="2">
    <location>
        <begin position="1"/>
        <end position="64"/>
    </location>
</feature>
<feature type="compositionally biased region" description="Pro residues" evidence="3">
    <location>
        <begin position="190"/>
        <end position="203"/>
    </location>
</feature>
<proteinExistence type="predicted"/>
<evidence type="ECO:0000256" key="3">
    <source>
        <dbReference type="SAM" id="MobiDB-lite"/>
    </source>
</evidence>
<organism evidence="5 6">
    <name type="scientific">Macrostomum lignano</name>
    <dbReference type="NCBI Taxonomy" id="282301"/>
    <lineage>
        <taxon>Eukaryota</taxon>
        <taxon>Metazoa</taxon>
        <taxon>Spiralia</taxon>
        <taxon>Lophotrochozoa</taxon>
        <taxon>Platyhelminthes</taxon>
        <taxon>Rhabditophora</taxon>
        <taxon>Macrostomorpha</taxon>
        <taxon>Macrostomida</taxon>
        <taxon>Macrostomidae</taxon>
        <taxon>Macrostomum</taxon>
    </lineage>
</organism>
<feature type="region of interest" description="Disordered" evidence="3">
    <location>
        <begin position="100"/>
        <end position="127"/>
    </location>
</feature>
<dbReference type="GO" id="GO:0000981">
    <property type="term" value="F:DNA-binding transcription factor activity, RNA polymerase II-specific"/>
    <property type="evidence" value="ECO:0007669"/>
    <property type="project" value="TreeGrafter"/>
</dbReference>
<dbReference type="AlphaFoldDB" id="A0A1I8JRD9"/>
<feature type="compositionally biased region" description="Low complexity" evidence="3">
    <location>
        <begin position="243"/>
        <end position="263"/>
    </location>
</feature>
<reference evidence="6" key="1">
    <citation type="submission" date="2016-11" db="UniProtKB">
        <authorList>
            <consortium name="WormBaseParasite"/>
        </authorList>
    </citation>
    <scope>IDENTIFICATION</scope>
</reference>
<accession>A0A1I8JRD9</accession>
<feature type="region of interest" description="Disordered" evidence="3">
    <location>
        <begin position="166"/>
        <end position="225"/>
    </location>
</feature>
<keyword evidence="5" id="KW-1185">Reference proteome</keyword>